<evidence type="ECO:0000313" key="1">
    <source>
        <dbReference type="EMBL" id="SEP98435.1"/>
    </source>
</evidence>
<accession>A0A1H9CB06</accession>
<evidence type="ECO:0000313" key="2">
    <source>
        <dbReference type="Proteomes" id="UP000199427"/>
    </source>
</evidence>
<proteinExistence type="predicted"/>
<keyword evidence="2" id="KW-1185">Reference proteome</keyword>
<gene>
    <name evidence="1" type="ORF">SAMN05216362_10517</name>
</gene>
<organism evidence="1 2">
    <name type="scientific">Piscibacillus halophilus</name>
    <dbReference type="NCBI Taxonomy" id="571933"/>
    <lineage>
        <taxon>Bacteria</taxon>
        <taxon>Bacillati</taxon>
        <taxon>Bacillota</taxon>
        <taxon>Bacilli</taxon>
        <taxon>Bacillales</taxon>
        <taxon>Bacillaceae</taxon>
        <taxon>Piscibacillus</taxon>
    </lineage>
</organism>
<dbReference type="RefSeq" id="WP_091772755.1">
    <property type="nucleotide sequence ID" value="NZ_FOES01000005.1"/>
</dbReference>
<name>A0A1H9CB06_9BACI</name>
<sequence>MNFNRNQLYKLSKKHKKSFEKVDINPYAYLKNDVPYYLVIYIKRLIGTEKGYAIISPEQEDSKESTDIFAAHIKYAITTNNIEDGLDRTKVDLTSHEKVKVYLENILSIEQLKDRDVYKRALETIELMFTLQEEFNKQWKEAQRRIDDINKKGFFSEDDLEELMSYIPTFNLIQYKQLHKRYINREDFDFIYENRYHLKQSKSLIDIKILKSMTSPYVKQELENLLKKLTKNIVVTSFDTYDSIHQKWEDTFKRGLEDRIEKELKLLRYPS</sequence>
<reference evidence="1 2" key="1">
    <citation type="submission" date="2016-10" db="EMBL/GenBank/DDBJ databases">
        <authorList>
            <person name="de Groot N.N."/>
        </authorList>
    </citation>
    <scope>NUCLEOTIDE SEQUENCE [LARGE SCALE GENOMIC DNA]</scope>
    <source>
        <strain evidence="1 2">DSM 21633</strain>
    </source>
</reference>
<protein>
    <submittedName>
        <fullName evidence="1">Uncharacterized protein</fullName>
    </submittedName>
</protein>
<dbReference type="Proteomes" id="UP000199427">
    <property type="component" value="Unassembled WGS sequence"/>
</dbReference>
<dbReference type="EMBL" id="FOES01000005">
    <property type="protein sequence ID" value="SEP98435.1"/>
    <property type="molecule type" value="Genomic_DNA"/>
</dbReference>
<dbReference type="AlphaFoldDB" id="A0A1H9CB06"/>
<dbReference type="OrthoDB" id="9799867at2"/>
<dbReference type="STRING" id="571933.SAMN05216362_10517"/>